<protein>
    <submittedName>
        <fullName evidence="2">Hypothetical secreted protein 612</fullName>
    </submittedName>
</protein>
<proteinExistence type="evidence at transcript level"/>
<evidence type="ECO:0000256" key="1">
    <source>
        <dbReference type="SAM" id="SignalP"/>
    </source>
</evidence>
<organism evidence="2">
    <name type="scientific">Amblyomma variegatum</name>
    <name type="common">Tropical bont tick</name>
    <dbReference type="NCBI Taxonomy" id="34610"/>
    <lineage>
        <taxon>Eukaryota</taxon>
        <taxon>Metazoa</taxon>
        <taxon>Ecdysozoa</taxon>
        <taxon>Arthropoda</taxon>
        <taxon>Chelicerata</taxon>
        <taxon>Arachnida</taxon>
        <taxon>Acari</taxon>
        <taxon>Parasitiformes</taxon>
        <taxon>Ixodida</taxon>
        <taxon>Ixodoidea</taxon>
        <taxon>Ixodidae</taxon>
        <taxon>Amblyomminae</taxon>
        <taxon>Amblyomma</taxon>
    </lineage>
</organism>
<evidence type="ECO:0000313" key="2">
    <source>
        <dbReference type="EMBL" id="DAA34716.1"/>
    </source>
</evidence>
<reference evidence="2" key="1">
    <citation type="journal article" date="2011" name="BMC Genomics">
        <title>A further insight into the sialome of the tropical bont tick, Amblyomma variegatum.</title>
        <authorList>
            <person name="Ribeiro J.M."/>
            <person name="Anderson J.M."/>
            <person name="Manoukis N.C."/>
            <person name="Meng Z."/>
            <person name="Francishetti I.M."/>
        </authorList>
    </citation>
    <scope>NUCLEOTIDE SEQUENCE</scope>
    <source>
        <strain evidence="2">Amb_var-612</strain>
        <tissue evidence="2">Salivary gland</tissue>
    </source>
</reference>
<dbReference type="EMBL" id="BK007767">
    <property type="protein sequence ID" value="DAA34716.1"/>
    <property type="molecule type" value="mRNA"/>
</dbReference>
<accession>F0JA66</accession>
<sequence>MGMMRLAVLSVFACFLAGVSGGKGSGTEESKRQKHPFEKAYDYQGDKDWLKYAGSPYSDWTKNYGGPFSDWSKYYGGLYSNWSTYWGGSSADWSKYPGSNYPSSLGAGVSWGPFIPLGMPLPESYFYGYDYWNRKGNGAFNDKRKGSTQSTKEE</sequence>
<dbReference type="AlphaFoldDB" id="F0JA66"/>
<feature type="signal peptide" evidence="1">
    <location>
        <begin position="1"/>
        <end position="21"/>
    </location>
</feature>
<keyword evidence="1" id="KW-0732">Signal</keyword>
<feature type="chain" id="PRO_5003253449" evidence="1">
    <location>
        <begin position="22"/>
        <end position="154"/>
    </location>
</feature>
<name>F0JA66_AMBVA</name>